<evidence type="ECO:0000256" key="2">
    <source>
        <dbReference type="SAM" id="SignalP"/>
    </source>
</evidence>
<reference evidence="3" key="2">
    <citation type="submission" date="2020-12" db="EMBL/GenBank/DDBJ databases">
        <authorList>
            <person name="Kanost M."/>
        </authorList>
    </citation>
    <scope>NUCLEOTIDE SEQUENCE</scope>
</reference>
<keyword evidence="4" id="KW-1185">Reference proteome</keyword>
<dbReference type="Proteomes" id="UP000791440">
    <property type="component" value="Unassembled WGS sequence"/>
</dbReference>
<name>A0A921YLI5_MANSE</name>
<dbReference type="PROSITE" id="PS51257">
    <property type="entry name" value="PROKAR_LIPOPROTEIN"/>
    <property type="match status" value="1"/>
</dbReference>
<reference evidence="3" key="1">
    <citation type="journal article" date="2016" name="Insect Biochem. Mol. Biol.">
        <title>Multifaceted biological insights from a draft genome sequence of the tobacco hornworm moth, Manduca sexta.</title>
        <authorList>
            <person name="Kanost M.R."/>
            <person name="Arrese E.L."/>
            <person name="Cao X."/>
            <person name="Chen Y.R."/>
            <person name="Chellapilla S."/>
            <person name="Goldsmith M.R."/>
            <person name="Grosse-Wilde E."/>
            <person name="Heckel D.G."/>
            <person name="Herndon N."/>
            <person name="Jiang H."/>
            <person name="Papanicolaou A."/>
            <person name="Qu J."/>
            <person name="Soulages J.L."/>
            <person name="Vogel H."/>
            <person name="Walters J."/>
            <person name="Waterhouse R.M."/>
            <person name="Ahn S.J."/>
            <person name="Almeida F.C."/>
            <person name="An C."/>
            <person name="Aqrawi P."/>
            <person name="Bretschneider A."/>
            <person name="Bryant W.B."/>
            <person name="Bucks S."/>
            <person name="Chao H."/>
            <person name="Chevignon G."/>
            <person name="Christen J.M."/>
            <person name="Clarke D.F."/>
            <person name="Dittmer N.T."/>
            <person name="Ferguson L.C.F."/>
            <person name="Garavelou S."/>
            <person name="Gordon K.H.J."/>
            <person name="Gunaratna R.T."/>
            <person name="Han Y."/>
            <person name="Hauser F."/>
            <person name="He Y."/>
            <person name="Heidel-Fischer H."/>
            <person name="Hirsh A."/>
            <person name="Hu Y."/>
            <person name="Jiang H."/>
            <person name="Kalra D."/>
            <person name="Klinner C."/>
            <person name="Konig C."/>
            <person name="Kovar C."/>
            <person name="Kroll A.R."/>
            <person name="Kuwar S.S."/>
            <person name="Lee S.L."/>
            <person name="Lehman R."/>
            <person name="Li K."/>
            <person name="Li Z."/>
            <person name="Liang H."/>
            <person name="Lovelace S."/>
            <person name="Lu Z."/>
            <person name="Mansfield J.H."/>
            <person name="McCulloch K.J."/>
            <person name="Mathew T."/>
            <person name="Morton B."/>
            <person name="Muzny D.M."/>
            <person name="Neunemann D."/>
            <person name="Ongeri F."/>
            <person name="Pauchet Y."/>
            <person name="Pu L.L."/>
            <person name="Pyrousis I."/>
            <person name="Rao X.J."/>
            <person name="Redding A."/>
            <person name="Roesel C."/>
            <person name="Sanchez-Gracia A."/>
            <person name="Schaack S."/>
            <person name="Shukla A."/>
            <person name="Tetreau G."/>
            <person name="Wang Y."/>
            <person name="Xiong G.H."/>
            <person name="Traut W."/>
            <person name="Walsh T.K."/>
            <person name="Worley K.C."/>
            <person name="Wu D."/>
            <person name="Wu W."/>
            <person name="Wu Y.Q."/>
            <person name="Zhang X."/>
            <person name="Zou Z."/>
            <person name="Zucker H."/>
            <person name="Briscoe A.D."/>
            <person name="Burmester T."/>
            <person name="Clem R.J."/>
            <person name="Feyereisen R."/>
            <person name="Grimmelikhuijzen C.J.P."/>
            <person name="Hamodrakas S.J."/>
            <person name="Hansson B.S."/>
            <person name="Huguet E."/>
            <person name="Jermiin L.S."/>
            <person name="Lan Q."/>
            <person name="Lehman H.K."/>
            <person name="Lorenzen M."/>
            <person name="Merzendorfer H."/>
            <person name="Michalopoulos I."/>
            <person name="Morton D.B."/>
            <person name="Muthukrishnan S."/>
            <person name="Oakeshott J.G."/>
            <person name="Palmer W."/>
            <person name="Park Y."/>
            <person name="Passarelli A.L."/>
            <person name="Rozas J."/>
            <person name="Schwartz L.M."/>
            <person name="Smith W."/>
            <person name="Southgate A."/>
            <person name="Vilcinskas A."/>
            <person name="Vogt R."/>
            <person name="Wang P."/>
            <person name="Werren J."/>
            <person name="Yu X.Q."/>
            <person name="Zhou J.J."/>
            <person name="Brown S.J."/>
            <person name="Scherer S.E."/>
            <person name="Richards S."/>
            <person name="Blissard G.W."/>
        </authorList>
    </citation>
    <scope>NUCLEOTIDE SEQUENCE</scope>
</reference>
<sequence>MIVFRLNIPLDTHWHSFLQMKFQIVLVLAIGACVFADEVTEEPTLAIDDVKVEANDDDQIKVENDPAESKDEPVNEKPDEEQVSSDDQKDGSDIKSPIIFEWTSVYRNHDIDVAVPVGIEWPSNVVDFLNALHGEGLKMVPENDDYDIHLAFPTVL</sequence>
<dbReference type="EMBL" id="JH668282">
    <property type="protein sequence ID" value="KAG6440837.1"/>
    <property type="molecule type" value="Genomic_DNA"/>
</dbReference>
<keyword evidence="2" id="KW-0732">Signal</keyword>
<feature type="region of interest" description="Disordered" evidence="1">
    <location>
        <begin position="56"/>
        <end position="95"/>
    </location>
</feature>
<dbReference type="AlphaFoldDB" id="A0A921YLI5"/>
<evidence type="ECO:0000313" key="3">
    <source>
        <dbReference type="EMBL" id="KAG6440837.1"/>
    </source>
</evidence>
<comment type="caution">
    <text evidence="3">The sequence shown here is derived from an EMBL/GenBank/DDBJ whole genome shotgun (WGS) entry which is preliminary data.</text>
</comment>
<feature type="signal peptide" evidence="2">
    <location>
        <begin position="1"/>
        <end position="36"/>
    </location>
</feature>
<gene>
    <name evidence="3" type="ORF">O3G_MSEX001457</name>
</gene>
<accession>A0A921YLI5</accession>
<protein>
    <submittedName>
        <fullName evidence="3">Uncharacterized protein</fullName>
    </submittedName>
</protein>
<evidence type="ECO:0000313" key="4">
    <source>
        <dbReference type="Proteomes" id="UP000791440"/>
    </source>
</evidence>
<feature type="compositionally biased region" description="Basic and acidic residues" evidence="1">
    <location>
        <begin position="56"/>
        <end position="77"/>
    </location>
</feature>
<evidence type="ECO:0000256" key="1">
    <source>
        <dbReference type="SAM" id="MobiDB-lite"/>
    </source>
</evidence>
<organism evidence="3 4">
    <name type="scientific">Manduca sexta</name>
    <name type="common">Tobacco hawkmoth</name>
    <name type="synonym">Tobacco hornworm</name>
    <dbReference type="NCBI Taxonomy" id="7130"/>
    <lineage>
        <taxon>Eukaryota</taxon>
        <taxon>Metazoa</taxon>
        <taxon>Ecdysozoa</taxon>
        <taxon>Arthropoda</taxon>
        <taxon>Hexapoda</taxon>
        <taxon>Insecta</taxon>
        <taxon>Pterygota</taxon>
        <taxon>Neoptera</taxon>
        <taxon>Endopterygota</taxon>
        <taxon>Lepidoptera</taxon>
        <taxon>Glossata</taxon>
        <taxon>Ditrysia</taxon>
        <taxon>Bombycoidea</taxon>
        <taxon>Sphingidae</taxon>
        <taxon>Sphinginae</taxon>
        <taxon>Sphingini</taxon>
        <taxon>Manduca</taxon>
    </lineage>
</organism>
<feature type="chain" id="PRO_5037067111" evidence="2">
    <location>
        <begin position="37"/>
        <end position="156"/>
    </location>
</feature>
<proteinExistence type="predicted"/>